<evidence type="ECO:0000256" key="9">
    <source>
        <dbReference type="PROSITE-ProRule" id="PRU01373"/>
    </source>
</evidence>
<reference evidence="11" key="1">
    <citation type="journal article" date="2021" name="ISME J.">
        <title>Genomic evolution of the class Acidithiobacillia: deep-branching Proteobacteria living in extreme acidic conditions.</title>
        <authorList>
            <person name="Moya-Beltran A."/>
            <person name="Beard S."/>
            <person name="Rojas-Villalobos C."/>
            <person name="Issotta F."/>
            <person name="Gallardo Y."/>
            <person name="Ulloa R."/>
            <person name="Giaveno A."/>
            <person name="Degli Esposti M."/>
            <person name="Johnson D.B."/>
            <person name="Quatrini R."/>
        </authorList>
    </citation>
    <scope>NUCLEOTIDE SEQUENCE</scope>
    <source>
        <strain evidence="11">VAN18-1</strain>
    </source>
</reference>
<keyword evidence="7 9" id="KW-0573">Peptidoglycan synthesis</keyword>
<name>A0AAE2YMM6_9PROT</name>
<dbReference type="InterPro" id="IPR038063">
    <property type="entry name" value="Transpep_catalytic_dom"/>
</dbReference>
<feature type="active site" description="Proton donor/acceptor" evidence="9">
    <location>
        <position position="127"/>
    </location>
</feature>
<keyword evidence="5" id="KW-0378">Hydrolase</keyword>
<evidence type="ECO:0000256" key="7">
    <source>
        <dbReference type="ARBA" id="ARBA00022984"/>
    </source>
</evidence>
<dbReference type="Proteomes" id="UP001197378">
    <property type="component" value="Unassembled WGS sequence"/>
</dbReference>
<dbReference type="PANTHER" id="PTHR30582">
    <property type="entry name" value="L,D-TRANSPEPTIDASE"/>
    <property type="match status" value="1"/>
</dbReference>
<evidence type="ECO:0000256" key="2">
    <source>
        <dbReference type="ARBA" id="ARBA00005992"/>
    </source>
</evidence>
<evidence type="ECO:0000256" key="5">
    <source>
        <dbReference type="ARBA" id="ARBA00022801"/>
    </source>
</evidence>
<dbReference type="SUPFAM" id="SSF141523">
    <property type="entry name" value="L,D-transpeptidase catalytic domain-like"/>
    <property type="match status" value="1"/>
</dbReference>
<keyword evidence="12" id="KW-1185">Reference proteome</keyword>
<dbReference type="Gene3D" id="2.40.440.10">
    <property type="entry name" value="L,D-transpeptidase catalytic domain-like"/>
    <property type="match status" value="1"/>
</dbReference>
<sequence>MSSPSPSLPAEAPAHWLWVQPARQRLLELRGSAVSAEWPVSTARAGLGEEIGSGKTPRGWHYVRARVGAGLPADAVLRGRRWQGERWQPGATLTDPILARLLWLCGLERGRNRGGQVDTFRRYIYLHGTADVEHLGQAVSAGCIRLDPAAIIDLFSRSPAGLPVLIADTFGSYPRPNRRT</sequence>
<keyword evidence="4" id="KW-0808">Transferase</keyword>
<evidence type="ECO:0000313" key="11">
    <source>
        <dbReference type="EMBL" id="MBU2786901.1"/>
    </source>
</evidence>
<dbReference type="GO" id="GO:0071972">
    <property type="term" value="F:peptidoglycan L,D-transpeptidase activity"/>
    <property type="evidence" value="ECO:0007669"/>
    <property type="project" value="TreeGrafter"/>
</dbReference>
<feature type="active site" description="Nucleophile" evidence="9">
    <location>
        <position position="143"/>
    </location>
</feature>
<accession>A0AAE2YMM6</accession>
<protein>
    <submittedName>
        <fullName evidence="11">L,D-transpeptidase</fullName>
    </submittedName>
</protein>
<dbReference type="PANTHER" id="PTHR30582:SF24">
    <property type="entry name" value="L,D-TRANSPEPTIDASE ERFK_SRFK-RELATED"/>
    <property type="match status" value="1"/>
</dbReference>
<comment type="caution">
    <text evidence="11">The sequence shown here is derived from an EMBL/GenBank/DDBJ whole genome shotgun (WGS) entry which is preliminary data.</text>
</comment>
<evidence type="ECO:0000256" key="3">
    <source>
        <dbReference type="ARBA" id="ARBA00022676"/>
    </source>
</evidence>
<comment type="similarity">
    <text evidence="2">Belongs to the YkuD family.</text>
</comment>
<dbReference type="AlphaFoldDB" id="A0AAE2YMM6"/>
<dbReference type="GO" id="GO:0071555">
    <property type="term" value="P:cell wall organization"/>
    <property type="evidence" value="ECO:0007669"/>
    <property type="project" value="UniProtKB-UniRule"/>
</dbReference>
<evidence type="ECO:0000256" key="4">
    <source>
        <dbReference type="ARBA" id="ARBA00022679"/>
    </source>
</evidence>
<keyword evidence="6 9" id="KW-0133">Cell shape</keyword>
<dbReference type="InterPro" id="IPR005490">
    <property type="entry name" value="LD_TPept_cat_dom"/>
</dbReference>
<keyword evidence="3" id="KW-0328">Glycosyltransferase</keyword>
<evidence type="ECO:0000256" key="1">
    <source>
        <dbReference type="ARBA" id="ARBA00004752"/>
    </source>
</evidence>
<evidence type="ECO:0000256" key="6">
    <source>
        <dbReference type="ARBA" id="ARBA00022960"/>
    </source>
</evidence>
<dbReference type="Pfam" id="PF03734">
    <property type="entry name" value="YkuD"/>
    <property type="match status" value="1"/>
</dbReference>
<organism evidence="11 12">
    <name type="scientific">Igneacidithiobacillus copahuensis</name>
    <dbReference type="NCBI Taxonomy" id="2724909"/>
    <lineage>
        <taxon>Bacteria</taxon>
        <taxon>Pseudomonadati</taxon>
        <taxon>Pseudomonadota</taxon>
        <taxon>Acidithiobacillia</taxon>
        <taxon>Acidithiobacillales</taxon>
        <taxon>Acidithiobacillaceae</taxon>
        <taxon>Igneacidithiobacillus</taxon>
    </lineage>
</organism>
<comment type="pathway">
    <text evidence="1 9">Cell wall biogenesis; peptidoglycan biosynthesis.</text>
</comment>
<dbReference type="GO" id="GO:0008360">
    <property type="term" value="P:regulation of cell shape"/>
    <property type="evidence" value="ECO:0007669"/>
    <property type="project" value="UniProtKB-UniRule"/>
</dbReference>
<dbReference type="PROSITE" id="PS52029">
    <property type="entry name" value="LD_TPASE"/>
    <property type="match status" value="1"/>
</dbReference>
<feature type="domain" description="L,D-TPase catalytic" evidence="10">
    <location>
        <begin position="15"/>
        <end position="167"/>
    </location>
</feature>
<dbReference type="EMBL" id="JAAXYO010000028">
    <property type="protein sequence ID" value="MBU2786901.1"/>
    <property type="molecule type" value="Genomic_DNA"/>
</dbReference>
<proteinExistence type="inferred from homology"/>
<dbReference type="CDD" id="cd16913">
    <property type="entry name" value="YkuD_like"/>
    <property type="match status" value="1"/>
</dbReference>
<evidence type="ECO:0000256" key="8">
    <source>
        <dbReference type="ARBA" id="ARBA00023316"/>
    </source>
</evidence>
<dbReference type="InterPro" id="IPR050979">
    <property type="entry name" value="LD-transpeptidase"/>
</dbReference>
<dbReference type="GO" id="GO:0005576">
    <property type="term" value="C:extracellular region"/>
    <property type="evidence" value="ECO:0007669"/>
    <property type="project" value="TreeGrafter"/>
</dbReference>
<evidence type="ECO:0000313" key="12">
    <source>
        <dbReference type="Proteomes" id="UP001197378"/>
    </source>
</evidence>
<dbReference type="RefSeq" id="WP_215871552.1">
    <property type="nucleotide sequence ID" value="NZ_JAAXYO010000028.1"/>
</dbReference>
<gene>
    <name evidence="11" type="ORF">HFQ13_01505</name>
</gene>
<dbReference type="GO" id="GO:0018104">
    <property type="term" value="P:peptidoglycan-protein cross-linking"/>
    <property type="evidence" value="ECO:0007669"/>
    <property type="project" value="TreeGrafter"/>
</dbReference>
<keyword evidence="8 9" id="KW-0961">Cell wall biogenesis/degradation</keyword>
<evidence type="ECO:0000259" key="10">
    <source>
        <dbReference type="PROSITE" id="PS52029"/>
    </source>
</evidence>
<dbReference type="GO" id="GO:0016757">
    <property type="term" value="F:glycosyltransferase activity"/>
    <property type="evidence" value="ECO:0007669"/>
    <property type="project" value="UniProtKB-KW"/>
</dbReference>